<feature type="compositionally biased region" description="Basic and acidic residues" evidence="1">
    <location>
        <begin position="123"/>
        <end position="141"/>
    </location>
</feature>
<evidence type="ECO:0000313" key="2">
    <source>
        <dbReference type="EMBL" id="KAK8529633.1"/>
    </source>
</evidence>
<organism evidence="2 3">
    <name type="scientific">Hibiscus sabdariffa</name>
    <name type="common">roselle</name>
    <dbReference type="NCBI Taxonomy" id="183260"/>
    <lineage>
        <taxon>Eukaryota</taxon>
        <taxon>Viridiplantae</taxon>
        <taxon>Streptophyta</taxon>
        <taxon>Embryophyta</taxon>
        <taxon>Tracheophyta</taxon>
        <taxon>Spermatophyta</taxon>
        <taxon>Magnoliopsida</taxon>
        <taxon>eudicotyledons</taxon>
        <taxon>Gunneridae</taxon>
        <taxon>Pentapetalae</taxon>
        <taxon>rosids</taxon>
        <taxon>malvids</taxon>
        <taxon>Malvales</taxon>
        <taxon>Malvaceae</taxon>
        <taxon>Malvoideae</taxon>
        <taxon>Hibiscus</taxon>
    </lineage>
</organism>
<proteinExistence type="predicted"/>
<dbReference type="Proteomes" id="UP001472677">
    <property type="component" value="Unassembled WGS sequence"/>
</dbReference>
<gene>
    <name evidence="2" type="ORF">V6N12_060410</name>
</gene>
<dbReference type="InterPro" id="IPR022251">
    <property type="entry name" value="DUF3774_wound-induced"/>
</dbReference>
<sequence>MSSGAGSKAWFIAASAVGGVEGLKDQGFCRWNIHAIRSINQRACSNILRSYSHPKNLSSSSSSSVVPSKVRDEKAKEAEESLRKVIWNYTVRSAIQHAKNRLRSASQARNLSSQSSAAISKGVCRDDKSRQSEESLRKSCT</sequence>
<protein>
    <submittedName>
        <fullName evidence="2">Uncharacterized protein</fullName>
    </submittedName>
</protein>
<reference evidence="2 3" key="1">
    <citation type="journal article" date="2024" name="G3 (Bethesda)">
        <title>Genome assembly of Hibiscus sabdariffa L. provides insights into metabolisms of medicinal natural products.</title>
        <authorList>
            <person name="Kim T."/>
        </authorList>
    </citation>
    <scope>NUCLEOTIDE SEQUENCE [LARGE SCALE GENOMIC DNA]</scope>
    <source>
        <strain evidence="2">TK-2024</strain>
        <tissue evidence="2">Old leaves</tissue>
    </source>
</reference>
<dbReference type="PANTHER" id="PTHR33090">
    <property type="entry name" value="DUF3774 DOMAIN PROTEIN-RELATED"/>
    <property type="match status" value="1"/>
</dbReference>
<evidence type="ECO:0000256" key="1">
    <source>
        <dbReference type="SAM" id="MobiDB-lite"/>
    </source>
</evidence>
<dbReference type="EMBL" id="JBBPBM010000036">
    <property type="protein sequence ID" value="KAK8529633.1"/>
    <property type="molecule type" value="Genomic_DNA"/>
</dbReference>
<accession>A0ABR2D4F4</accession>
<comment type="caution">
    <text evidence="2">The sequence shown here is derived from an EMBL/GenBank/DDBJ whole genome shotgun (WGS) entry which is preliminary data.</text>
</comment>
<dbReference type="Pfam" id="PF12609">
    <property type="entry name" value="DUF3774"/>
    <property type="match status" value="2"/>
</dbReference>
<keyword evidence="3" id="KW-1185">Reference proteome</keyword>
<feature type="region of interest" description="Disordered" evidence="1">
    <location>
        <begin position="122"/>
        <end position="141"/>
    </location>
</feature>
<evidence type="ECO:0000313" key="3">
    <source>
        <dbReference type="Proteomes" id="UP001472677"/>
    </source>
</evidence>
<name>A0ABR2D4F4_9ROSI</name>
<feature type="region of interest" description="Disordered" evidence="1">
    <location>
        <begin position="52"/>
        <end position="74"/>
    </location>
</feature>